<dbReference type="Gene3D" id="3.30.40.10">
    <property type="entry name" value="Zinc/RING finger domain, C3HC4 (zinc finger)"/>
    <property type="match status" value="1"/>
</dbReference>
<dbReference type="InterPro" id="IPR003347">
    <property type="entry name" value="JmjC_dom"/>
</dbReference>
<dbReference type="GO" id="GO:0000785">
    <property type="term" value="C:chromatin"/>
    <property type="evidence" value="ECO:0007669"/>
    <property type="project" value="TreeGrafter"/>
</dbReference>
<name>A0A9P8T310_9ASCO</name>
<dbReference type="InterPro" id="IPR011011">
    <property type="entry name" value="Znf_FYVE_PHD"/>
</dbReference>
<evidence type="ECO:0000259" key="10">
    <source>
        <dbReference type="PROSITE" id="PS51184"/>
    </source>
</evidence>
<dbReference type="AlphaFoldDB" id="A0A9P8T310"/>
<dbReference type="GO" id="GO:0005634">
    <property type="term" value="C:nucleus"/>
    <property type="evidence" value="ECO:0007669"/>
    <property type="project" value="UniProtKB-SubCell"/>
</dbReference>
<dbReference type="CDD" id="cd15543">
    <property type="entry name" value="PHD_RSF1"/>
    <property type="match status" value="1"/>
</dbReference>
<dbReference type="SUPFAM" id="SSF57903">
    <property type="entry name" value="FYVE/PHD zinc finger"/>
    <property type="match status" value="1"/>
</dbReference>
<evidence type="ECO:0000256" key="4">
    <source>
        <dbReference type="ARBA" id="ARBA00022833"/>
    </source>
</evidence>
<dbReference type="SUPFAM" id="SSF51197">
    <property type="entry name" value="Clavaminate synthase-like"/>
    <property type="match status" value="1"/>
</dbReference>
<keyword evidence="3 7" id="KW-0863">Zinc-finger</keyword>
<evidence type="ECO:0000259" key="9">
    <source>
        <dbReference type="PROSITE" id="PS51183"/>
    </source>
</evidence>
<dbReference type="InterPro" id="IPR003349">
    <property type="entry name" value="JmjN"/>
</dbReference>
<dbReference type="PROSITE" id="PS51183">
    <property type="entry name" value="JMJN"/>
    <property type="match status" value="1"/>
</dbReference>
<evidence type="ECO:0000256" key="6">
    <source>
        <dbReference type="ARBA" id="ARBA00023242"/>
    </source>
</evidence>
<dbReference type="PROSITE" id="PS01359">
    <property type="entry name" value="ZF_PHD_1"/>
    <property type="match status" value="1"/>
</dbReference>
<dbReference type="Pfam" id="PF02375">
    <property type="entry name" value="JmjN"/>
    <property type="match status" value="1"/>
</dbReference>
<evidence type="ECO:0000313" key="11">
    <source>
        <dbReference type="EMBL" id="KAH3664398.1"/>
    </source>
</evidence>
<evidence type="ECO:0000256" key="3">
    <source>
        <dbReference type="ARBA" id="ARBA00022771"/>
    </source>
</evidence>
<accession>A0A9P8T310</accession>
<sequence length="721" mass="84204">MIHPEEVPTLYPTEEEFENPIEYFSSPKVKSLGVKYGMIKVVPPLTFNPPLSVNTNKFKFTPRIQKLNELNLINRCRLFFMKQLKNFNQMKKLWIPKNEYEVINLKKIYFYDLFIEIVKFMKKVQNHQDATILPNIFSVIILSNNELWKSLSEHFEIDDSFLKELYSSKLLDYFNFLSSKPDFTSTLIEEKYPSSLLYDDSKSDTGSDISSDEDDEEYCLVCHKNSDPSSTLLCDSCDKAYHMYCLSPPLTKIPKESWYCDNCIIGNGYYGFKDSSYQYNLEDFKNLCKDFDTNFFGDEEKPDIYTLEETFWELVNDDTGTSDVKVNYGADIRNNRDGEISGFPTSGYIPRDVIKADYKDYLDHPMNLNNLPYDKNSLLNYLNVDISGMTIPWIYVGSTFSTFCWHVEDQYTLSANYQHFGSIKRWYSIPESFSEVFEAYMQNLAPDLFAKQPDILHQLITLVSPDNLIRNGISCFAANQNPGEYIITYPRVYHAGFNSGFNFNEAVNFTMDNWLEFGVKSTINYRKNNSKKDSVFDVYQMMINILKEYTTENPESNIKDDLAQKCITFLKEKLIDESVLKSTILDKLQTKPQIYTKLSRKDFNYKENLEAFDDDGISCSKCKGFCSFNYIKHYDIGLRLDATYLPTPNSSPSESRRQSKRLKIMTDIENYKIEILCLDDYIKLNDSRIDYRKDELFVVKELDEIKELIVKGINRIPTHIE</sequence>
<keyword evidence="5" id="KW-0408">Iron</keyword>
<evidence type="ECO:0000259" key="8">
    <source>
        <dbReference type="PROSITE" id="PS50016"/>
    </source>
</evidence>
<dbReference type="Pfam" id="PF00628">
    <property type="entry name" value="PHD"/>
    <property type="match status" value="1"/>
</dbReference>
<dbReference type="OrthoDB" id="1678912at2759"/>
<keyword evidence="4" id="KW-0862">Zinc</keyword>
<dbReference type="GO" id="GO:0006355">
    <property type="term" value="P:regulation of DNA-templated transcription"/>
    <property type="evidence" value="ECO:0007669"/>
    <property type="project" value="TreeGrafter"/>
</dbReference>
<evidence type="ECO:0000256" key="7">
    <source>
        <dbReference type="PROSITE-ProRule" id="PRU00146"/>
    </source>
</evidence>
<evidence type="ECO:0000256" key="5">
    <source>
        <dbReference type="ARBA" id="ARBA00023004"/>
    </source>
</evidence>
<dbReference type="SMART" id="SM00545">
    <property type="entry name" value="JmjN"/>
    <property type="match status" value="1"/>
</dbReference>
<evidence type="ECO:0000313" key="12">
    <source>
        <dbReference type="Proteomes" id="UP000769528"/>
    </source>
</evidence>
<proteinExistence type="predicted"/>
<dbReference type="SMART" id="SM00558">
    <property type="entry name" value="JmjC"/>
    <property type="match status" value="1"/>
</dbReference>
<reference evidence="11" key="1">
    <citation type="journal article" date="2021" name="Open Biol.">
        <title>Shared evolutionary footprints suggest mitochondrial oxidative damage underlies multiple complex I losses in fungi.</title>
        <authorList>
            <person name="Schikora-Tamarit M.A."/>
            <person name="Marcet-Houben M."/>
            <person name="Nosek J."/>
            <person name="Gabaldon T."/>
        </authorList>
    </citation>
    <scope>NUCLEOTIDE SEQUENCE</scope>
    <source>
        <strain evidence="11">CBS6341</strain>
    </source>
</reference>
<dbReference type="Gene3D" id="2.60.120.650">
    <property type="entry name" value="Cupin"/>
    <property type="match status" value="2"/>
</dbReference>
<dbReference type="PROSITE" id="PS50016">
    <property type="entry name" value="ZF_PHD_2"/>
    <property type="match status" value="1"/>
</dbReference>
<keyword evidence="12" id="KW-1185">Reference proteome</keyword>
<dbReference type="GO" id="GO:0008270">
    <property type="term" value="F:zinc ion binding"/>
    <property type="evidence" value="ECO:0007669"/>
    <property type="project" value="UniProtKB-KW"/>
</dbReference>
<dbReference type="PANTHER" id="PTHR10694">
    <property type="entry name" value="LYSINE-SPECIFIC DEMETHYLASE"/>
    <property type="match status" value="1"/>
</dbReference>
<keyword evidence="6" id="KW-0539">Nucleus</keyword>
<dbReference type="PROSITE" id="PS51184">
    <property type="entry name" value="JMJC"/>
    <property type="match status" value="1"/>
</dbReference>
<dbReference type="InterPro" id="IPR019787">
    <property type="entry name" value="Znf_PHD-finger"/>
</dbReference>
<dbReference type="InterPro" id="IPR019786">
    <property type="entry name" value="Zinc_finger_PHD-type_CS"/>
</dbReference>
<comment type="subcellular location">
    <subcellularLocation>
        <location evidence="1">Nucleus</location>
    </subcellularLocation>
</comment>
<dbReference type="InterPro" id="IPR001965">
    <property type="entry name" value="Znf_PHD"/>
</dbReference>
<feature type="domain" description="PHD-type" evidence="8">
    <location>
        <begin position="216"/>
        <end position="266"/>
    </location>
</feature>
<comment type="caution">
    <text evidence="11">The sequence shown here is derived from an EMBL/GenBank/DDBJ whole genome shotgun (WGS) entry which is preliminary data.</text>
</comment>
<evidence type="ECO:0000256" key="1">
    <source>
        <dbReference type="ARBA" id="ARBA00004123"/>
    </source>
</evidence>
<evidence type="ECO:0008006" key="13">
    <source>
        <dbReference type="Google" id="ProtNLM"/>
    </source>
</evidence>
<dbReference type="EMBL" id="JAEUBF010001473">
    <property type="protein sequence ID" value="KAH3664398.1"/>
    <property type="molecule type" value="Genomic_DNA"/>
</dbReference>
<feature type="domain" description="JmjN" evidence="9">
    <location>
        <begin position="7"/>
        <end position="50"/>
    </location>
</feature>
<protein>
    <recommendedName>
        <fullName evidence="13">Histone demethylase JHD2</fullName>
    </recommendedName>
</protein>
<organism evidence="11 12">
    <name type="scientific">Wickerhamomyces mucosus</name>
    <dbReference type="NCBI Taxonomy" id="1378264"/>
    <lineage>
        <taxon>Eukaryota</taxon>
        <taxon>Fungi</taxon>
        <taxon>Dikarya</taxon>
        <taxon>Ascomycota</taxon>
        <taxon>Saccharomycotina</taxon>
        <taxon>Saccharomycetes</taxon>
        <taxon>Phaffomycetales</taxon>
        <taxon>Wickerhamomycetaceae</taxon>
        <taxon>Wickerhamomyces</taxon>
    </lineage>
</organism>
<evidence type="ECO:0000256" key="2">
    <source>
        <dbReference type="ARBA" id="ARBA00022723"/>
    </source>
</evidence>
<dbReference type="Proteomes" id="UP000769528">
    <property type="component" value="Unassembled WGS sequence"/>
</dbReference>
<dbReference type="GO" id="GO:0034647">
    <property type="term" value="F:histone H3K4me/H3K4me2/H3K4me3 demethylase activity"/>
    <property type="evidence" value="ECO:0007669"/>
    <property type="project" value="TreeGrafter"/>
</dbReference>
<feature type="domain" description="JmjC" evidence="10">
    <location>
        <begin position="360"/>
        <end position="526"/>
    </location>
</feature>
<dbReference type="InterPro" id="IPR013083">
    <property type="entry name" value="Znf_RING/FYVE/PHD"/>
</dbReference>
<keyword evidence="2" id="KW-0479">Metal-binding</keyword>
<dbReference type="Pfam" id="PF02373">
    <property type="entry name" value="JmjC"/>
    <property type="match status" value="1"/>
</dbReference>
<dbReference type="SMART" id="SM00249">
    <property type="entry name" value="PHD"/>
    <property type="match status" value="1"/>
</dbReference>
<gene>
    <name evidence="11" type="ORF">WICMUC_005783</name>
</gene>
<dbReference type="PANTHER" id="PTHR10694:SF33">
    <property type="entry name" value="LYSINE-SPECIFIC DEMETHYLASE 5"/>
    <property type="match status" value="1"/>
</dbReference>
<reference evidence="11" key="2">
    <citation type="submission" date="2021-01" db="EMBL/GenBank/DDBJ databases">
        <authorList>
            <person name="Schikora-Tamarit M.A."/>
        </authorList>
    </citation>
    <scope>NUCLEOTIDE SEQUENCE</scope>
    <source>
        <strain evidence="11">CBS6341</strain>
    </source>
</reference>